<feature type="compositionally biased region" description="Basic and acidic residues" evidence="1">
    <location>
        <begin position="32"/>
        <end position="44"/>
    </location>
</feature>
<protein>
    <submittedName>
        <fullName evidence="3">Uncharacterized protein</fullName>
    </submittedName>
</protein>
<proteinExistence type="predicted"/>
<sequence>MNQSDDAPSLIFPSVPSSGESAAQNSMGLERPVFESRIRNRHEQQSGQETVPSEGGSDDAELVDTGWAIQPLTFAPDTVQSSYHGSTHLVQHPQTYAQPDESMHDSDRRAMIPDSRPKQTSRLQQHDHLVEDIKPLFPDTPPSYPPSYASSIGEVEEAHRFVGASQESVQDHRSYLNDVTFANILSGTEESPSERQSDFRYRHSHRSRKNSKNSGTLWLACGAAAVIAVACIVVVLAQLVF</sequence>
<feature type="region of interest" description="Disordered" evidence="1">
    <location>
        <begin position="1"/>
        <end position="61"/>
    </location>
</feature>
<evidence type="ECO:0000256" key="1">
    <source>
        <dbReference type="SAM" id="MobiDB-lite"/>
    </source>
</evidence>
<feature type="compositionally biased region" description="Basic and acidic residues" evidence="1">
    <location>
        <begin position="192"/>
        <end position="201"/>
    </location>
</feature>
<feature type="region of interest" description="Disordered" evidence="1">
    <location>
        <begin position="97"/>
        <end position="124"/>
    </location>
</feature>
<keyword evidence="2" id="KW-0472">Membrane</keyword>
<name>A0A261G340_9BIFI</name>
<evidence type="ECO:0000313" key="4">
    <source>
        <dbReference type="Proteomes" id="UP000216451"/>
    </source>
</evidence>
<keyword evidence="4" id="KW-1185">Reference proteome</keyword>
<feature type="compositionally biased region" description="Basic and acidic residues" evidence="1">
    <location>
        <begin position="101"/>
        <end position="117"/>
    </location>
</feature>
<dbReference type="AlphaFoldDB" id="A0A261G340"/>
<keyword evidence="2" id="KW-1133">Transmembrane helix</keyword>
<evidence type="ECO:0000256" key="2">
    <source>
        <dbReference type="SAM" id="Phobius"/>
    </source>
</evidence>
<dbReference type="EMBL" id="MWXA01000008">
    <property type="protein sequence ID" value="OZG65603.1"/>
    <property type="molecule type" value="Genomic_DNA"/>
</dbReference>
<reference evidence="3 4" key="1">
    <citation type="journal article" date="2017" name="BMC Genomics">
        <title>Comparative genomic and phylogenomic analyses of the Bifidobacteriaceae family.</title>
        <authorList>
            <person name="Lugli G.A."/>
            <person name="Milani C."/>
            <person name="Turroni F."/>
            <person name="Duranti S."/>
            <person name="Mancabelli L."/>
            <person name="Mangifesta M."/>
            <person name="Ferrario C."/>
            <person name="Modesto M."/>
            <person name="Mattarelli P."/>
            <person name="Jiri K."/>
            <person name="van Sinderen D."/>
            <person name="Ventura M."/>
        </authorList>
    </citation>
    <scope>NUCLEOTIDE SEQUENCE [LARGE SCALE GENOMIC DNA]</scope>
    <source>
        <strain evidence="3 4">LMG 28769</strain>
    </source>
</reference>
<feature type="compositionally biased region" description="Basic residues" evidence="1">
    <location>
        <begin position="202"/>
        <end position="211"/>
    </location>
</feature>
<comment type="caution">
    <text evidence="3">The sequence shown here is derived from an EMBL/GenBank/DDBJ whole genome shotgun (WGS) entry which is preliminary data.</text>
</comment>
<gene>
    <name evidence="3" type="ORF">BAQU_1786</name>
</gene>
<feature type="transmembrane region" description="Helical" evidence="2">
    <location>
        <begin position="216"/>
        <end position="240"/>
    </location>
</feature>
<keyword evidence="2" id="KW-0812">Transmembrane</keyword>
<feature type="compositionally biased region" description="Polar residues" evidence="1">
    <location>
        <begin position="15"/>
        <end position="27"/>
    </location>
</feature>
<dbReference type="Proteomes" id="UP000216451">
    <property type="component" value="Unassembled WGS sequence"/>
</dbReference>
<dbReference type="RefSeq" id="WP_094694874.1">
    <property type="nucleotide sequence ID" value="NZ_JBDNSG010000024.1"/>
</dbReference>
<feature type="region of interest" description="Disordered" evidence="1">
    <location>
        <begin position="187"/>
        <end position="213"/>
    </location>
</feature>
<accession>A0A261G340</accession>
<dbReference type="GeneID" id="98296435"/>
<evidence type="ECO:0000313" key="3">
    <source>
        <dbReference type="EMBL" id="OZG65603.1"/>
    </source>
</evidence>
<organism evidence="3 4">
    <name type="scientific">Bifidobacterium aquikefiri</name>
    <dbReference type="NCBI Taxonomy" id="1653207"/>
    <lineage>
        <taxon>Bacteria</taxon>
        <taxon>Bacillati</taxon>
        <taxon>Actinomycetota</taxon>
        <taxon>Actinomycetes</taxon>
        <taxon>Bifidobacteriales</taxon>
        <taxon>Bifidobacteriaceae</taxon>
        <taxon>Bifidobacterium</taxon>
    </lineage>
</organism>